<feature type="region of interest" description="Disordered" evidence="1">
    <location>
        <begin position="1"/>
        <end position="24"/>
    </location>
</feature>
<dbReference type="Proteomes" id="UP000002421">
    <property type="component" value="Segment"/>
</dbReference>
<dbReference type="InterPro" id="IPR023346">
    <property type="entry name" value="Lysozyme-like_dom_sf"/>
</dbReference>
<feature type="region of interest" description="Disordered" evidence="1">
    <location>
        <begin position="2303"/>
        <end position="2337"/>
    </location>
</feature>
<organismHost>
    <name type="scientific">Pseudomonas chlororaphis</name>
    <dbReference type="NCBI Taxonomy" id="587753"/>
</organismHost>
<dbReference type="SUPFAM" id="SSF53955">
    <property type="entry name" value="Lysozyme-like"/>
    <property type="match status" value="1"/>
</dbReference>
<evidence type="ECO:0000256" key="1">
    <source>
        <dbReference type="SAM" id="MobiDB-lite"/>
    </source>
</evidence>
<feature type="region of interest" description="Disordered" evidence="1">
    <location>
        <begin position="929"/>
        <end position="960"/>
    </location>
</feature>
<feature type="compositionally biased region" description="Polar residues" evidence="1">
    <location>
        <begin position="929"/>
        <end position="955"/>
    </location>
</feature>
<gene>
    <name evidence="3" type="ORF">201phi2-1p276</name>
</gene>
<keyword evidence="4" id="KW-1185">Reference proteome</keyword>
<feature type="region of interest" description="Disordered" evidence="1">
    <location>
        <begin position="1835"/>
        <end position="1855"/>
    </location>
</feature>
<dbReference type="KEGG" id="vg:6372626"/>
<organism evidence="3 4">
    <name type="scientific">Pseudomonas phage 201phi2-1</name>
    <name type="common">Pseudomonas chlororaphis phage 201phi2-1</name>
    <dbReference type="NCBI Taxonomy" id="198110"/>
    <lineage>
        <taxon>Viruses</taxon>
        <taxon>Duplodnaviria</taxon>
        <taxon>Heunggongvirae</taxon>
        <taxon>Uroviricota</taxon>
        <taxon>Caudoviricetes</taxon>
        <taxon>Chimalliviridae</taxon>
        <taxon>Serwervirus</taxon>
        <taxon>Serwervirus 201phi21</taxon>
    </lineage>
</organism>
<dbReference type="RefSeq" id="YP_001956998.1">
    <property type="nucleotide sequence ID" value="NC_010821.1"/>
</dbReference>
<feature type="compositionally biased region" description="Basic and acidic residues" evidence="1">
    <location>
        <begin position="2161"/>
        <end position="2173"/>
    </location>
</feature>
<proteinExistence type="predicted"/>
<dbReference type="Gene3D" id="1.10.530.10">
    <property type="match status" value="1"/>
</dbReference>
<evidence type="ECO:0000313" key="4">
    <source>
        <dbReference type="Proteomes" id="UP000002421"/>
    </source>
</evidence>
<dbReference type="Pfam" id="PF01464">
    <property type="entry name" value="SLT"/>
    <property type="match status" value="1"/>
</dbReference>
<evidence type="ECO:0000313" key="3">
    <source>
        <dbReference type="EMBL" id="ABY63103.1"/>
    </source>
</evidence>
<feature type="domain" description="Transglycosylase SLT" evidence="2">
    <location>
        <begin position="1954"/>
        <end position="2045"/>
    </location>
</feature>
<sequence length="2337" mass="251776">MAKKSVPLRKPAGSDGQGNIKVPGGPVVLDLGDFDDIFGPMESESPKQGPLGQFYTGLKDSLSDRFKTKDIVRNFLRSAAPDGISNVMGFADEAMAVTRDIKESLERTNAADLQYIAKKAQQILPQVKDYVSEDTYNNISEGLENKIDEYDYTIQSGRDQTAIRRARQEESDSNQIKAAMDNIALTERLNHNKSEQAANARHNQSRAENSIRDVLTTKRFDFMAKSMGMAVDSLQRLAGYNEQVDYGFQRKGLELQFRSYLGIKELVKLSEAHLELNARAYNSIVRNTALADHQKTNRKDLGQIGNGQSNSRGFASNAARAIGGKTLSQFYGNYSGNVQSRVTDSLSQKLGMAVQAIKMGEAGPNLWDNKYSFAGGIAGDFLSDFLLNDLVPMMGREARSPLTKLSNKYGGRHNQAGYLMDNMPAFMQEFVNNNQNQHGWKGSIRNLIAPYVPQFGLQDRLQNGTFQTIDQHAAFNQATQRSIVDAIPGYLARILQEMRMIRTGSDQVAREVFDMTTGKFGVEANMHDNIQNRILPENAVRSASATINDALNQIDKDGKLSAGARKALGERLLRDSSSNQRFDPEAYIRTRGYAQGTSPEVAAELEQHFRGQFEFDNKGKMADTAANHQLRQEFSQAFLDIRSISRDPIKEINRMINSGHTEPLRALGIIVTEKGYDRINYPRIWEILRSGVTGHNPYAPGGDGNDPNTIDRSGEAGHKSFMGPQHPGLVKAFAANKLDAFRTKYAPEEQAARDAMAKHLKAMRGRFGSASKNVQETFADLTGGKGTDYTPGIQSFSKMMSAGPGFGPQNLGGGYSSFVGQAVDDHKDSMQGYVANGMQQLTDLYSSFDPTQPVIKGIDFSMGDLIDINTKKIITKPSDITGEVINRLGQTVVTATEAAAGLLSPKGEVIVKAVEAGAAAISKAIGLNRKTNQSESSTDNESTDPNGAEQLNKQDWSLGPGENPIITARGMLNGDYRDAAGKIIDSIADISSDVYDKTGNLVLTAKEFANGLWSKRTGKRYRPTKGLSKLLALAKGASKFSGTNATSMGFAAMKFAGKAALGVASAAFNFVMDNQNAYLPGEPVPVITRRQLQAGEYYDDKGKTIEDFADVYSPIYNAQGEAVIAPELYKQLTNFDGSKHVLAKNRRIWAKFIMRPIRAVRDAYMRQTKRYYKWLGKTTAKAGGWLGGKLFGGFAKRGSNLLGSAFDSVEDPNTKAQIDATLMASQQQTSVMEQVLQAIQDLKPKELRKGSWQEQAARKMGLGSKDPKAAGKDGDEKQAGFLKRGLAGLASMLGLGNKGEDDDDDGFGLEDAADLADIGDAAGNARERGRRRRGGKRGWFGRMWDKAKGSKLGKWGGGLVEKAGQSRLGQMAGRGLAMAGESAAGRAGLGVVTQVAKRPTLWTAVAAASVGMGAYLYSSIKSSSGEFRRLRLAQYGIRGMRRELKVLELEALLEKYTDKNSDSPSFSLNGAGAKDILSIMGIDLDNQAEVQNFAKWLDLRFKPVYLAWIGGLNKIGQSQVKINEIDDKVPKELKADLLDSVRFPYNGDTPYAVLVNPFDPDDTPEPNAEYISKMFDELKAEYDPERKAAEAKVDKKGDGKGTMEKAAAAGTIGTAVATGNAAKDLVTKQAAAGDKNSDVLKTPLAATAAAASSMSGTIANLNERIGNSITGLQAIRMRAYGVQTLHLSDVRSLLALEAVYAKDLTAVDGVVDYNGDESKLLAAAGALLGKDTSVGSSDRPKLYNWLVQRFGPTFRAYYGTAKGLNPSAELKSMESKLSGADKVTVGQAVMGAVYRHDQTVWDSESIFDVKGPLSDLKRLADADLEQLRKDSAKEVIDSPTQKGSDQMAGKNAAETGGSFADKVVGTIKDTWNKTTETVSGAWNRASDAAQDTYAGAKIAIGMGPDYGEGGAKGGAVKSTGTGGTMLSGTGGKFEELPYPSANGSIKAAYPTLLAAGKMTGVPVDWLTVIAGIESNFNYDIKASTSSATGWYQFIDSTWDQVVKQYGAKYGIPGKQADPERKARKDPRASALMGAEFIKANYATVSKGIGRNDLTDTDIYMAHFLGPGGAIKFLKADPNAMAYKIFSKEYSANMAIFFVNSKPSQPRTISDVYKLFQAKMDKFWNTVGKGYRQGSGESPSNTANADAQTPGAVENSQTADEAAMKDKLKAEASNKDGMGSDTKGEQPAGGNSDIKQGDGTGSVQSLARNTAPMPGAPATGGGSSSSVSNTGTDSGAGTADSQQQAQLDAAQAQNTRRAAEVKRDQNVAADVNDIQVRQLNTLFEIRDLTQLQLDNSKDLLKAFTGGQSAGGQGSGNNMNPSTMQGRPAAQRESSVTLR</sequence>
<feature type="compositionally biased region" description="Low complexity" evidence="1">
    <location>
        <begin position="2223"/>
        <end position="2252"/>
    </location>
</feature>
<reference evidence="3 4" key="1">
    <citation type="journal article" date="2008" name="Virology">
        <title>Characterization of Pseudomonas chlororaphis myovirus 201varphi2-1 via genomic sequencing, mass spectrometry, and electron microscopy.</title>
        <authorList>
            <person name="Thomas J.A."/>
            <person name="Rolando M.R."/>
            <person name="Carroll C.A."/>
            <person name="Shen P.S."/>
            <person name="Belnap D.M."/>
            <person name="Weintraub S.T."/>
            <person name="Serwer P."/>
            <person name="Hardies S.C."/>
        </authorList>
    </citation>
    <scope>NUCLEOTIDE SEQUENCE</scope>
</reference>
<feature type="compositionally biased region" description="Polar residues" evidence="1">
    <location>
        <begin position="2134"/>
        <end position="2146"/>
    </location>
</feature>
<feature type="compositionally biased region" description="Basic and acidic residues" evidence="1">
    <location>
        <begin position="1265"/>
        <end position="1276"/>
    </location>
</feature>
<name>B3FJD7_BP201</name>
<feature type="region of interest" description="Disordered" evidence="1">
    <location>
        <begin position="1247"/>
        <end position="1276"/>
    </location>
</feature>
<dbReference type="CAZy" id="GH23">
    <property type="family name" value="Glycoside Hydrolase Family 23"/>
</dbReference>
<protein>
    <submittedName>
        <fullName evidence="3">Virion structural protein</fullName>
    </submittedName>
</protein>
<accession>B3FJD7</accession>
<dbReference type="EMBL" id="EU197055">
    <property type="protein sequence ID" value="ABY63103.1"/>
    <property type="molecule type" value="Genomic_DNA"/>
</dbReference>
<dbReference type="InterPro" id="IPR008258">
    <property type="entry name" value="Transglycosylase_SLT_dom_1"/>
</dbReference>
<evidence type="ECO:0000259" key="2">
    <source>
        <dbReference type="Pfam" id="PF01464"/>
    </source>
</evidence>
<feature type="region of interest" description="Disordered" evidence="1">
    <location>
        <begin position="2130"/>
        <end position="2262"/>
    </location>
</feature>